<reference evidence="1" key="1">
    <citation type="submission" date="2014-09" db="EMBL/GenBank/DDBJ databases">
        <authorList>
            <person name="Magalhaes I.L.F."/>
            <person name="Oliveira U."/>
            <person name="Santos F.R."/>
            <person name="Vidigal T.H.D.A."/>
            <person name="Brescovit A.D."/>
            <person name="Santos A.J."/>
        </authorList>
    </citation>
    <scope>NUCLEOTIDE SEQUENCE</scope>
    <source>
        <tissue evidence="1">Shoot tissue taken approximately 20 cm above the soil surface</tissue>
    </source>
</reference>
<name>A0A0A9QP49_ARUDO</name>
<dbReference type="EMBL" id="GBRH01229363">
    <property type="protein sequence ID" value="JAD68532.1"/>
    <property type="molecule type" value="Transcribed_RNA"/>
</dbReference>
<protein>
    <submittedName>
        <fullName evidence="1">Uncharacterized protein</fullName>
    </submittedName>
</protein>
<reference evidence="1" key="2">
    <citation type="journal article" date="2015" name="Data Brief">
        <title>Shoot transcriptome of the giant reed, Arundo donax.</title>
        <authorList>
            <person name="Barrero R.A."/>
            <person name="Guerrero F.D."/>
            <person name="Moolhuijzen P."/>
            <person name="Goolsby J.A."/>
            <person name="Tidwell J."/>
            <person name="Bellgard S.E."/>
            <person name="Bellgard M.I."/>
        </authorList>
    </citation>
    <scope>NUCLEOTIDE SEQUENCE</scope>
    <source>
        <tissue evidence="1">Shoot tissue taken approximately 20 cm above the soil surface</tissue>
    </source>
</reference>
<sequence>MDISWPFQPALLDDAYNLRTAPQKNDT</sequence>
<evidence type="ECO:0000313" key="1">
    <source>
        <dbReference type="EMBL" id="JAD68532.1"/>
    </source>
</evidence>
<accession>A0A0A9QP49</accession>
<dbReference type="AlphaFoldDB" id="A0A0A9QP49"/>
<proteinExistence type="predicted"/>
<organism evidence="1">
    <name type="scientific">Arundo donax</name>
    <name type="common">Giant reed</name>
    <name type="synonym">Donax arundinaceus</name>
    <dbReference type="NCBI Taxonomy" id="35708"/>
    <lineage>
        <taxon>Eukaryota</taxon>
        <taxon>Viridiplantae</taxon>
        <taxon>Streptophyta</taxon>
        <taxon>Embryophyta</taxon>
        <taxon>Tracheophyta</taxon>
        <taxon>Spermatophyta</taxon>
        <taxon>Magnoliopsida</taxon>
        <taxon>Liliopsida</taxon>
        <taxon>Poales</taxon>
        <taxon>Poaceae</taxon>
        <taxon>PACMAD clade</taxon>
        <taxon>Arundinoideae</taxon>
        <taxon>Arundineae</taxon>
        <taxon>Arundo</taxon>
    </lineage>
</organism>